<sequence length="142" mass="16114">MFTCKAKMIRHTGKNLKEGEEEEKEEVEEEGEDKEGRRRSKRNDSNKEDKRKKKKNRSIIKQLGGNQINGGVVRGTIFTTWTGAMEASPPSLGRPVQVEGQSEAHLRPACDQSSSHYNWNPHLTIQSSSSSCASFYTEEGWW</sequence>
<evidence type="ECO:0000313" key="3">
    <source>
        <dbReference type="Proteomes" id="UP000324222"/>
    </source>
</evidence>
<name>A0A5B7K508_PORTR</name>
<feature type="compositionally biased region" description="Acidic residues" evidence="1">
    <location>
        <begin position="19"/>
        <end position="33"/>
    </location>
</feature>
<dbReference type="AlphaFoldDB" id="A0A5B7K508"/>
<proteinExistence type="predicted"/>
<dbReference type="EMBL" id="VSRR010139992">
    <property type="protein sequence ID" value="MPD04231.1"/>
    <property type="molecule type" value="Genomic_DNA"/>
</dbReference>
<evidence type="ECO:0000256" key="1">
    <source>
        <dbReference type="SAM" id="MobiDB-lite"/>
    </source>
</evidence>
<protein>
    <submittedName>
        <fullName evidence="2">Uncharacterized protein</fullName>
    </submittedName>
</protein>
<gene>
    <name evidence="2" type="ORF">E2C01_099906</name>
</gene>
<feature type="region of interest" description="Disordered" evidence="1">
    <location>
        <begin position="85"/>
        <end position="106"/>
    </location>
</feature>
<dbReference type="Proteomes" id="UP000324222">
    <property type="component" value="Unassembled WGS sequence"/>
</dbReference>
<organism evidence="2 3">
    <name type="scientific">Portunus trituberculatus</name>
    <name type="common">Swimming crab</name>
    <name type="synonym">Neptunus trituberculatus</name>
    <dbReference type="NCBI Taxonomy" id="210409"/>
    <lineage>
        <taxon>Eukaryota</taxon>
        <taxon>Metazoa</taxon>
        <taxon>Ecdysozoa</taxon>
        <taxon>Arthropoda</taxon>
        <taxon>Crustacea</taxon>
        <taxon>Multicrustacea</taxon>
        <taxon>Malacostraca</taxon>
        <taxon>Eumalacostraca</taxon>
        <taxon>Eucarida</taxon>
        <taxon>Decapoda</taxon>
        <taxon>Pleocyemata</taxon>
        <taxon>Brachyura</taxon>
        <taxon>Eubrachyura</taxon>
        <taxon>Portunoidea</taxon>
        <taxon>Portunidae</taxon>
        <taxon>Portuninae</taxon>
        <taxon>Portunus</taxon>
    </lineage>
</organism>
<comment type="caution">
    <text evidence="2">The sequence shown here is derived from an EMBL/GenBank/DDBJ whole genome shotgun (WGS) entry which is preliminary data.</text>
</comment>
<keyword evidence="3" id="KW-1185">Reference proteome</keyword>
<feature type="region of interest" description="Disordered" evidence="1">
    <location>
        <begin position="1"/>
        <end position="65"/>
    </location>
</feature>
<accession>A0A5B7K508</accession>
<evidence type="ECO:0000313" key="2">
    <source>
        <dbReference type="EMBL" id="MPD04231.1"/>
    </source>
</evidence>
<reference evidence="2 3" key="1">
    <citation type="submission" date="2019-05" db="EMBL/GenBank/DDBJ databases">
        <title>Another draft genome of Portunus trituberculatus and its Hox gene families provides insights of decapod evolution.</title>
        <authorList>
            <person name="Jeong J.-H."/>
            <person name="Song I."/>
            <person name="Kim S."/>
            <person name="Choi T."/>
            <person name="Kim D."/>
            <person name="Ryu S."/>
            <person name="Kim W."/>
        </authorList>
    </citation>
    <scope>NUCLEOTIDE SEQUENCE [LARGE SCALE GENOMIC DNA]</scope>
    <source>
        <tissue evidence="2">Muscle</tissue>
    </source>
</reference>